<dbReference type="GO" id="GO:0005737">
    <property type="term" value="C:cytoplasm"/>
    <property type="evidence" value="ECO:0007669"/>
    <property type="project" value="TreeGrafter"/>
</dbReference>
<dbReference type="PANTHER" id="PTHR10502:SF190">
    <property type="entry name" value="OS09G0453300 PROTEIN"/>
    <property type="match status" value="1"/>
</dbReference>
<organism evidence="5 6">
    <name type="scientific">Thalictrum thalictroides</name>
    <name type="common">Rue-anemone</name>
    <name type="synonym">Anemone thalictroides</name>
    <dbReference type="NCBI Taxonomy" id="46969"/>
    <lineage>
        <taxon>Eukaryota</taxon>
        <taxon>Viridiplantae</taxon>
        <taxon>Streptophyta</taxon>
        <taxon>Embryophyta</taxon>
        <taxon>Tracheophyta</taxon>
        <taxon>Spermatophyta</taxon>
        <taxon>Magnoliopsida</taxon>
        <taxon>Ranunculales</taxon>
        <taxon>Ranunculaceae</taxon>
        <taxon>Thalictroideae</taxon>
        <taxon>Thalictrum</taxon>
    </lineage>
</organism>
<keyword evidence="3" id="KW-0041">Annexin</keyword>
<evidence type="ECO:0000313" key="6">
    <source>
        <dbReference type="Proteomes" id="UP000554482"/>
    </source>
</evidence>
<keyword evidence="1" id="KW-0677">Repeat</keyword>
<dbReference type="OrthoDB" id="37886at2759"/>
<dbReference type="InterPro" id="IPR018502">
    <property type="entry name" value="Annexin_repeat"/>
</dbReference>
<keyword evidence="4" id="KW-0111">Calcium/phospholipid-binding</keyword>
<protein>
    <submittedName>
        <fullName evidence="5">Annexin a13</fullName>
    </submittedName>
</protein>
<proteinExistence type="predicted"/>
<evidence type="ECO:0000256" key="1">
    <source>
        <dbReference type="ARBA" id="ARBA00022737"/>
    </source>
</evidence>
<dbReference type="Gene3D" id="1.10.220.10">
    <property type="entry name" value="Annexin"/>
    <property type="match status" value="3"/>
</dbReference>
<evidence type="ECO:0000313" key="5">
    <source>
        <dbReference type="EMBL" id="KAF5199138.1"/>
    </source>
</evidence>
<dbReference type="GO" id="GO:0009409">
    <property type="term" value="P:response to cold"/>
    <property type="evidence" value="ECO:0007669"/>
    <property type="project" value="TreeGrafter"/>
</dbReference>
<keyword evidence="6" id="KW-1185">Reference proteome</keyword>
<dbReference type="GO" id="GO:0005544">
    <property type="term" value="F:calcium-dependent phospholipid binding"/>
    <property type="evidence" value="ECO:0007669"/>
    <property type="project" value="UniProtKB-KW"/>
</dbReference>
<dbReference type="PANTHER" id="PTHR10502">
    <property type="entry name" value="ANNEXIN"/>
    <property type="match status" value="1"/>
</dbReference>
<dbReference type="InterPro" id="IPR037104">
    <property type="entry name" value="Annexin_sf"/>
</dbReference>
<dbReference type="PROSITE" id="PS51897">
    <property type="entry name" value="ANNEXIN_2"/>
    <property type="match status" value="2"/>
</dbReference>
<reference evidence="5 6" key="1">
    <citation type="submission" date="2020-06" db="EMBL/GenBank/DDBJ databases">
        <title>Transcriptomic and genomic resources for Thalictrum thalictroides and T. hernandezii: Facilitating candidate gene discovery in an emerging model plant lineage.</title>
        <authorList>
            <person name="Arias T."/>
            <person name="Riano-Pachon D.M."/>
            <person name="Di Stilio V.S."/>
        </authorList>
    </citation>
    <scope>NUCLEOTIDE SEQUENCE [LARGE SCALE GENOMIC DNA]</scope>
    <source>
        <strain evidence="6">cv. WT478/WT964</strain>
        <tissue evidence="5">Leaves</tissue>
    </source>
</reference>
<dbReference type="GO" id="GO:0009414">
    <property type="term" value="P:response to water deprivation"/>
    <property type="evidence" value="ECO:0007669"/>
    <property type="project" value="TreeGrafter"/>
</dbReference>
<keyword evidence="2" id="KW-0106">Calcium</keyword>
<dbReference type="GO" id="GO:0005886">
    <property type="term" value="C:plasma membrane"/>
    <property type="evidence" value="ECO:0007669"/>
    <property type="project" value="TreeGrafter"/>
</dbReference>
<dbReference type="GO" id="GO:0001786">
    <property type="term" value="F:phosphatidylserine binding"/>
    <property type="evidence" value="ECO:0007669"/>
    <property type="project" value="TreeGrafter"/>
</dbReference>
<dbReference type="Proteomes" id="UP000554482">
    <property type="component" value="Unassembled WGS sequence"/>
</dbReference>
<dbReference type="GO" id="GO:0009408">
    <property type="term" value="P:response to heat"/>
    <property type="evidence" value="ECO:0007669"/>
    <property type="project" value="TreeGrafter"/>
</dbReference>
<evidence type="ECO:0000256" key="4">
    <source>
        <dbReference type="ARBA" id="ARBA00023302"/>
    </source>
</evidence>
<comment type="caution">
    <text evidence="5">The sequence shown here is derived from an EMBL/GenBank/DDBJ whole genome shotgun (WGS) entry which is preliminary data.</text>
</comment>
<name>A0A7J6WQC9_THATH</name>
<dbReference type="SUPFAM" id="SSF47874">
    <property type="entry name" value="Annexin"/>
    <property type="match status" value="1"/>
</dbReference>
<sequence length="318" mass="36152">MAYSLNSLKGGNWKNKDYREISMQENWRGRLNDLVLPLAFRRKLEQIKETCYGGDLINLHLHKTDWSNQGIEMCTLLSLWLLDDPHERDAITAKNAFENGDINYKALIEIYCGRKSSHVLLIKQAYQTMFKQHLEQDIINAEPSSPYQRILIALVTSHKSHHTDVSQHIAKCDARRLYGTGEGRPGAIEESVVLEIFSKRSISQLKLTFSTYKQIYGHDYAKSLKKEINGEFGNALRIIVKCLNTPLNYYAKILYASIKGSIADKSAVVRVIMCRAAGIEIGDIRRIFKTKYGMELKDAICQGISNADCREFLVAIAS</sequence>
<dbReference type="FunFam" id="1.10.220.10:FF:000002">
    <property type="entry name" value="Annexin"/>
    <property type="match status" value="1"/>
</dbReference>
<dbReference type="GO" id="GO:0005509">
    <property type="term" value="F:calcium ion binding"/>
    <property type="evidence" value="ECO:0007669"/>
    <property type="project" value="InterPro"/>
</dbReference>
<gene>
    <name evidence="5" type="ORF">FRX31_011276</name>
</gene>
<accession>A0A7J6WQC9</accession>
<evidence type="ECO:0000256" key="3">
    <source>
        <dbReference type="ARBA" id="ARBA00023216"/>
    </source>
</evidence>
<dbReference type="EMBL" id="JABWDY010012379">
    <property type="protein sequence ID" value="KAF5199138.1"/>
    <property type="molecule type" value="Genomic_DNA"/>
</dbReference>
<dbReference type="GO" id="GO:0009651">
    <property type="term" value="P:response to salt stress"/>
    <property type="evidence" value="ECO:0007669"/>
    <property type="project" value="TreeGrafter"/>
</dbReference>
<evidence type="ECO:0000256" key="2">
    <source>
        <dbReference type="ARBA" id="ARBA00022837"/>
    </source>
</evidence>
<dbReference type="Pfam" id="PF00191">
    <property type="entry name" value="Annexin"/>
    <property type="match status" value="3"/>
</dbReference>
<dbReference type="SMART" id="SM00335">
    <property type="entry name" value="ANX"/>
    <property type="match status" value="3"/>
</dbReference>
<dbReference type="AlphaFoldDB" id="A0A7J6WQC9"/>